<feature type="compositionally biased region" description="Polar residues" evidence="1">
    <location>
        <begin position="160"/>
        <end position="171"/>
    </location>
</feature>
<feature type="compositionally biased region" description="Basic and acidic residues" evidence="1">
    <location>
        <begin position="116"/>
        <end position="132"/>
    </location>
</feature>
<evidence type="ECO:0000313" key="2">
    <source>
        <dbReference type="EMBL" id="KAL0466203.1"/>
    </source>
</evidence>
<feature type="region of interest" description="Disordered" evidence="1">
    <location>
        <begin position="116"/>
        <end position="193"/>
    </location>
</feature>
<sequence length="310" mass="35189">MNHQDNQKPAFKRVTDILDGTVKEGLYRVEPELKNPRKFLEATQEAQQVALKTLYEDSGVRTPISQGAMECQITTALWTKYFPHGRGSPAEPLRAFCEELCPNPDQRWACYLNRRQKEEEDRNPRSQKRSLEESISTSTPPSPHKTSGTQNFKQIEAAVTETSPQPMSSSRGTKRTRTDASDPNGKDKPVDTPMPLAIATYISTPQSPPRPEVSQLRSPTLYQDILTAKCLEARMGVRWFSSEDNTNVKAVLIGDVYVPASATSMRDHTMTEVKEELARKILDTCSEMRLYCISRTRKREMWVELQHLLS</sequence>
<accession>A0ABR3D308</accession>
<evidence type="ECO:0000313" key="3">
    <source>
        <dbReference type="Proteomes" id="UP001451303"/>
    </source>
</evidence>
<organism evidence="2 3">
    <name type="scientific">Neurospora intermedia</name>
    <dbReference type="NCBI Taxonomy" id="5142"/>
    <lineage>
        <taxon>Eukaryota</taxon>
        <taxon>Fungi</taxon>
        <taxon>Dikarya</taxon>
        <taxon>Ascomycota</taxon>
        <taxon>Pezizomycotina</taxon>
        <taxon>Sordariomycetes</taxon>
        <taxon>Sordariomycetidae</taxon>
        <taxon>Sordariales</taxon>
        <taxon>Sordariaceae</taxon>
        <taxon>Neurospora</taxon>
    </lineage>
</organism>
<evidence type="ECO:0000256" key="1">
    <source>
        <dbReference type="SAM" id="MobiDB-lite"/>
    </source>
</evidence>
<feature type="compositionally biased region" description="Basic and acidic residues" evidence="1">
    <location>
        <begin position="176"/>
        <end position="190"/>
    </location>
</feature>
<dbReference type="Proteomes" id="UP001451303">
    <property type="component" value="Unassembled WGS sequence"/>
</dbReference>
<reference evidence="2 3" key="1">
    <citation type="submission" date="2023-09" db="EMBL/GenBank/DDBJ databases">
        <title>Multi-omics analysis of a traditional fermented food reveals byproduct-associated fungal strains for waste-to-food upcycling.</title>
        <authorList>
            <consortium name="Lawrence Berkeley National Laboratory"/>
            <person name="Rekdal V.M."/>
            <person name="Villalobos-Escobedo J.M."/>
            <person name="Rodriguez-Valeron N."/>
            <person name="Garcia M.O."/>
            <person name="Vasquez D.P."/>
            <person name="Damayanti I."/>
            <person name="Sorensen P.M."/>
            <person name="Baidoo E.E."/>
            <person name="De Carvalho A.C."/>
            <person name="Riley R."/>
            <person name="Lipzen A."/>
            <person name="He G."/>
            <person name="Yan M."/>
            <person name="Haridas S."/>
            <person name="Daum C."/>
            <person name="Yoshinaga Y."/>
            <person name="Ng V."/>
            <person name="Grigoriev I.V."/>
            <person name="Munk R."/>
            <person name="Nuraida L."/>
            <person name="Wijaya C.H."/>
            <person name="Morales P.-C."/>
            <person name="Keasling J.D."/>
        </authorList>
    </citation>
    <scope>NUCLEOTIDE SEQUENCE [LARGE SCALE GENOMIC DNA]</scope>
    <source>
        <strain evidence="2 3">FGSC 2613</strain>
    </source>
</reference>
<comment type="caution">
    <text evidence="2">The sequence shown here is derived from an EMBL/GenBank/DDBJ whole genome shotgun (WGS) entry which is preliminary data.</text>
</comment>
<protein>
    <submittedName>
        <fullName evidence="2">Uncharacterized protein</fullName>
    </submittedName>
</protein>
<name>A0ABR3D308_NEUIN</name>
<dbReference type="EMBL" id="JAVLET010000013">
    <property type="protein sequence ID" value="KAL0466203.1"/>
    <property type="molecule type" value="Genomic_DNA"/>
</dbReference>
<proteinExistence type="predicted"/>
<gene>
    <name evidence="2" type="ORF">QR685DRAFT_451047</name>
</gene>
<keyword evidence="3" id="KW-1185">Reference proteome</keyword>
<feature type="compositionally biased region" description="Low complexity" evidence="1">
    <location>
        <begin position="134"/>
        <end position="147"/>
    </location>
</feature>